<accession>A0A562DHJ2</accession>
<protein>
    <submittedName>
        <fullName evidence="2">Uncharacterized protein</fullName>
    </submittedName>
</protein>
<gene>
    <name evidence="2" type="ORF">L613_004100000270</name>
</gene>
<dbReference type="RefSeq" id="WP_232210993.1">
    <property type="nucleotide sequence ID" value="NZ_VLJS01000071.1"/>
</dbReference>
<dbReference type="Proteomes" id="UP000321583">
    <property type="component" value="Unassembled WGS sequence"/>
</dbReference>
<evidence type="ECO:0000256" key="1">
    <source>
        <dbReference type="SAM" id="Phobius"/>
    </source>
</evidence>
<evidence type="ECO:0000313" key="2">
    <source>
        <dbReference type="EMBL" id="TWH09043.1"/>
    </source>
</evidence>
<organism evidence="2 3">
    <name type="scientific">Pseudoxanthomonas taiwanensis J19</name>
    <dbReference type="NCBI Taxonomy" id="935569"/>
    <lineage>
        <taxon>Bacteria</taxon>
        <taxon>Pseudomonadati</taxon>
        <taxon>Pseudomonadota</taxon>
        <taxon>Gammaproteobacteria</taxon>
        <taxon>Lysobacterales</taxon>
        <taxon>Lysobacteraceae</taxon>
        <taxon>Pseudoxanthomonas</taxon>
    </lineage>
</organism>
<keyword evidence="1" id="KW-1133">Transmembrane helix</keyword>
<comment type="caution">
    <text evidence="2">The sequence shown here is derived from an EMBL/GenBank/DDBJ whole genome shotgun (WGS) entry which is preliminary data.</text>
</comment>
<keyword evidence="1" id="KW-0472">Membrane</keyword>
<reference evidence="2 3" key="1">
    <citation type="submission" date="2019-07" db="EMBL/GenBank/DDBJ databases">
        <title>Genome sequencing of lignin-degrading bacterial isolates.</title>
        <authorList>
            <person name="Gladden J."/>
        </authorList>
    </citation>
    <scope>NUCLEOTIDE SEQUENCE [LARGE SCALE GENOMIC DNA]</scope>
    <source>
        <strain evidence="2 3">J19</strain>
    </source>
</reference>
<name>A0A562DHJ2_9GAMM</name>
<sequence length="83" mass="8574">MAHDSQRRQPAPCRGGSDVHTAALRIRAGKVSLRASARISTRGLLAVTGLVVGALLSSAAIVAVATCKLPQGTMPARSRRSRG</sequence>
<feature type="transmembrane region" description="Helical" evidence="1">
    <location>
        <begin position="44"/>
        <end position="65"/>
    </location>
</feature>
<keyword evidence="3" id="KW-1185">Reference proteome</keyword>
<dbReference type="AlphaFoldDB" id="A0A562DHJ2"/>
<keyword evidence="1" id="KW-0812">Transmembrane</keyword>
<dbReference type="EMBL" id="VLJS01000071">
    <property type="protein sequence ID" value="TWH09043.1"/>
    <property type="molecule type" value="Genomic_DNA"/>
</dbReference>
<proteinExistence type="predicted"/>
<evidence type="ECO:0000313" key="3">
    <source>
        <dbReference type="Proteomes" id="UP000321583"/>
    </source>
</evidence>